<evidence type="ECO:0000313" key="2">
    <source>
        <dbReference type="Proteomes" id="UP001060215"/>
    </source>
</evidence>
<organism evidence="1 2">
    <name type="scientific">Camellia lanceoleosa</name>
    <dbReference type="NCBI Taxonomy" id="1840588"/>
    <lineage>
        <taxon>Eukaryota</taxon>
        <taxon>Viridiplantae</taxon>
        <taxon>Streptophyta</taxon>
        <taxon>Embryophyta</taxon>
        <taxon>Tracheophyta</taxon>
        <taxon>Spermatophyta</taxon>
        <taxon>Magnoliopsida</taxon>
        <taxon>eudicotyledons</taxon>
        <taxon>Gunneridae</taxon>
        <taxon>Pentapetalae</taxon>
        <taxon>asterids</taxon>
        <taxon>Ericales</taxon>
        <taxon>Theaceae</taxon>
        <taxon>Camellia</taxon>
    </lineage>
</organism>
<accession>A0ACC0H140</accession>
<comment type="caution">
    <text evidence="1">The sequence shown here is derived from an EMBL/GenBank/DDBJ whole genome shotgun (WGS) entry which is preliminary data.</text>
</comment>
<dbReference type="EMBL" id="CM045764">
    <property type="protein sequence ID" value="KAI8006315.1"/>
    <property type="molecule type" value="Genomic_DNA"/>
</dbReference>
<sequence length="373" mass="42279">MGYLNHHKKNSKKLQDEKEKLENEVRRINGRVERARTNNEIPEADVLQWIKLANGMKIDVEEFLGEGENKLCFNWCPNIYWRYQLGKDSKEKIDRVISLKDEGYEDFDSRAKIFKEIIKALEDLRIKMIGVYGAGSVGKTTMVVEVGKLAKRNGVFGDVAIATVSQTLDEKIVKEKIASQLGLTLNGNADSLIRVLEASTKEILIGVLAEIEAWTLFKKTTGISIDSEIPSEAKEVCDKCGGLPVPIRAVVAALKGKGKRSWKYALRQLKNYKMKEIAGIEPNLFISLKWSYDRLEPKDARSCFLLCSLFPEDAEISIDDLVRYSFGMRLLDQNLNIFDEVRDRVLAMVDILNESCLLLDGMNENVVKMHDVI</sequence>
<keyword evidence="2" id="KW-1185">Reference proteome</keyword>
<dbReference type="Proteomes" id="UP001060215">
    <property type="component" value="Chromosome 7"/>
</dbReference>
<reference evidence="1 2" key="1">
    <citation type="journal article" date="2022" name="Plant J.">
        <title>Chromosome-level genome of Camellia lanceoleosa provides a valuable resource for understanding genome evolution and self-incompatibility.</title>
        <authorList>
            <person name="Gong W."/>
            <person name="Xiao S."/>
            <person name="Wang L."/>
            <person name="Liao Z."/>
            <person name="Chang Y."/>
            <person name="Mo W."/>
            <person name="Hu G."/>
            <person name="Li W."/>
            <person name="Zhao G."/>
            <person name="Zhu H."/>
            <person name="Hu X."/>
            <person name="Ji K."/>
            <person name="Xiang X."/>
            <person name="Song Q."/>
            <person name="Yuan D."/>
            <person name="Jin S."/>
            <person name="Zhang L."/>
        </authorList>
    </citation>
    <scope>NUCLEOTIDE SEQUENCE [LARGE SCALE GENOMIC DNA]</scope>
    <source>
        <strain evidence="1">SQ_2022a</strain>
    </source>
</reference>
<name>A0ACC0H140_9ERIC</name>
<gene>
    <name evidence="1" type="ORF">LOK49_LG07G02500</name>
</gene>
<evidence type="ECO:0000313" key="1">
    <source>
        <dbReference type="EMBL" id="KAI8006315.1"/>
    </source>
</evidence>
<proteinExistence type="predicted"/>
<protein>
    <submittedName>
        <fullName evidence="1">Disease resistance protein</fullName>
    </submittedName>
</protein>